<dbReference type="Proteomes" id="UP001419910">
    <property type="component" value="Unassembled WGS sequence"/>
</dbReference>
<keyword evidence="3" id="KW-1185">Reference proteome</keyword>
<accession>A0ABU9YAG6</accession>
<dbReference type="RefSeq" id="WP_343887064.1">
    <property type="nucleotide sequence ID" value="NZ_BAAAEH010000001.1"/>
</dbReference>
<feature type="transmembrane region" description="Helical" evidence="1">
    <location>
        <begin position="12"/>
        <end position="30"/>
    </location>
</feature>
<dbReference type="EMBL" id="JBDIME010000033">
    <property type="protein sequence ID" value="MEN2792795.1"/>
    <property type="molecule type" value="Genomic_DNA"/>
</dbReference>
<organism evidence="2 3">
    <name type="scientific">Sphingomonas oligophenolica</name>
    <dbReference type="NCBI Taxonomy" id="301154"/>
    <lineage>
        <taxon>Bacteria</taxon>
        <taxon>Pseudomonadati</taxon>
        <taxon>Pseudomonadota</taxon>
        <taxon>Alphaproteobacteria</taxon>
        <taxon>Sphingomonadales</taxon>
        <taxon>Sphingomonadaceae</taxon>
        <taxon>Sphingomonas</taxon>
    </lineage>
</organism>
<keyword evidence="1" id="KW-0472">Membrane</keyword>
<evidence type="ECO:0000313" key="3">
    <source>
        <dbReference type="Proteomes" id="UP001419910"/>
    </source>
</evidence>
<reference evidence="2 3" key="1">
    <citation type="submission" date="2024-05" db="EMBL/GenBank/DDBJ databases">
        <authorList>
            <person name="Liu Q."/>
            <person name="Xin Y.-H."/>
        </authorList>
    </citation>
    <scope>NUCLEOTIDE SEQUENCE [LARGE SCALE GENOMIC DNA]</scope>
    <source>
        <strain evidence="2 3">CGMCC 1.10181</strain>
    </source>
</reference>
<keyword evidence="1" id="KW-1133">Transmembrane helix</keyword>
<evidence type="ECO:0000313" key="2">
    <source>
        <dbReference type="EMBL" id="MEN2792795.1"/>
    </source>
</evidence>
<proteinExistence type="predicted"/>
<keyword evidence="1" id="KW-0812">Transmembrane</keyword>
<evidence type="ECO:0000256" key="1">
    <source>
        <dbReference type="SAM" id="Phobius"/>
    </source>
</evidence>
<evidence type="ECO:0008006" key="4">
    <source>
        <dbReference type="Google" id="ProtNLM"/>
    </source>
</evidence>
<gene>
    <name evidence="2" type="ORF">ABC974_24415</name>
</gene>
<protein>
    <recommendedName>
        <fullName evidence="4">Amidase</fullName>
    </recommendedName>
</protein>
<sequence length="117" mass="12724">MKARRIGIGRITIGIGVLLLALLAAGFLYVRSITPQLELGTGYAARVACACRYIGNRDLQSCRADFEPGMEPIRLSDDPATKTVTAWVPLIASRKARYDPVLGCQPEPFRGTPLVVH</sequence>
<name>A0ABU9YAG6_9SPHN</name>
<comment type="caution">
    <text evidence="2">The sequence shown here is derived from an EMBL/GenBank/DDBJ whole genome shotgun (WGS) entry which is preliminary data.</text>
</comment>